<evidence type="ECO:0000256" key="4">
    <source>
        <dbReference type="ARBA" id="ARBA00022692"/>
    </source>
</evidence>
<dbReference type="InterPro" id="IPR008504">
    <property type="entry name" value="Emc6"/>
</dbReference>
<dbReference type="OMA" id="MINPEQT"/>
<organism evidence="9 10">
    <name type="scientific">Heterostelium pallidum (strain ATCC 26659 / Pp 5 / PN500)</name>
    <name type="common">Cellular slime mold</name>
    <name type="synonym">Polysphondylium pallidum</name>
    <dbReference type="NCBI Taxonomy" id="670386"/>
    <lineage>
        <taxon>Eukaryota</taxon>
        <taxon>Amoebozoa</taxon>
        <taxon>Evosea</taxon>
        <taxon>Eumycetozoa</taxon>
        <taxon>Dictyostelia</taxon>
        <taxon>Acytosteliales</taxon>
        <taxon>Acytosteliaceae</taxon>
        <taxon>Heterostelium</taxon>
    </lineage>
</organism>
<reference evidence="9 10" key="1">
    <citation type="journal article" date="2011" name="Genome Res.">
        <title>Phylogeny-wide analysis of social amoeba genomes highlights ancient origins for complex intercellular communication.</title>
        <authorList>
            <person name="Heidel A.J."/>
            <person name="Lawal H.M."/>
            <person name="Felder M."/>
            <person name="Schilde C."/>
            <person name="Helps N.R."/>
            <person name="Tunggal B."/>
            <person name="Rivero F."/>
            <person name="John U."/>
            <person name="Schleicher M."/>
            <person name="Eichinger L."/>
            <person name="Platzer M."/>
            <person name="Noegel A.A."/>
            <person name="Schaap P."/>
            <person name="Gloeckner G."/>
        </authorList>
    </citation>
    <scope>NUCLEOTIDE SEQUENCE [LARGE SCALE GENOMIC DNA]</scope>
    <source>
        <strain evidence="10">ATCC 26659 / Pp 5 / PN500</strain>
    </source>
</reference>
<dbReference type="FunCoup" id="D3B1M8">
    <property type="interactions" value="262"/>
</dbReference>
<gene>
    <name evidence="9" type="primary">tmem93</name>
    <name evidence="9" type="ORF">PPL_02202</name>
</gene>
<accession>D3B1M8</accession>
<evidence type="ECO:0000256" key="8">
    <source>
        <dbReference type="SAM" id="Phobius"/>
    </source>
</evidence>
<dbReference type="RefSeq" id="XP_020437311.1">
    <property type="nucleotide sequence ID" value="XM_020573194.1"/>
</dbReference>
<comment type="caution">
    <text evidence="9">The sequence shown here is derived from an EMBL/GenBank/DDBJ whole genome shotgun (WGS) entry which is preliminary data.</text>
</comment>
<comment type="similarity">
    <text evidence="2">Belongs to the EMC6 family.</text>
</comment>
<keyword evidence="5" id="KW-0256">Endoplasmic reticulum</keyword>
<keyword evidence="6 8" id="KW-1133">Transmembrane helix</keyword>
<dbReference type="Proteomes" id="UP000001396">
    <property type="component" value="Unassembled WGS sequence"/>
</dbReference>
<dbReference type="PANTHER" id="PTHR20994:SF0">
    <property type="entry name" value="ER MEMBRANE PROTEIN COMPLEX SUBUNIT 6"/>
    <property type="match status" value="1"/>
</dbReference>
<evidence type="ECO:0000256" key="6">
    <source>
        <dbReference type="ARBA" id="ARBA00022989"/>
    </source>
</evidence>
<evidence type="ECO:0000256" key="3">
    <source>
        <dbReference type="ARBA" id="ARBA00020827"/>
    </source>
</evidence>
<feature type="transmembrane region" description="Helical" evidence="8">
    <location>
        <begin position="33"/>
        <end position="52"/>
    </location>
</feature>
<name>D3B1M8_HETP5</name>
<dbReference type="AlphaFoldDB" id="D3B1M8"/>
<evidence type="ECO:0000256" key="1">
    <source>
        <dbReference type="ARBA" id="ARBA00004477"/>
    </source>
</evidence>
<dbReference type="STRING" id="670386.D3B1M8"/>
<evidence type="ECO:0000313" key="10">
    <source>
        <dbReference type="Proteomes" id="UP000001396"/>
    </source>
</evidence>
<evidence type="ECO:0000256" key="2">
    <source>
        <dbReference type="ARBA" id="ARBA00009436"/>
    </source>
</evidence>
<evidence type="ECO:0000256" key="7">
    <source>
        <dbReference type="ARBA" id="ARBA00023136"/>
    </source>
</evidence>
<keyword evidence="10" id="KW-1185">Reference proteome</keyword>
<sequence>MINPEQTQPQAPTATIPEHIDAEFLAMNQKSMYFCQILIATVGGSVAGILGFSGIPGFIFYIFVHLVFCSLYNLKDKNLQQYFISPKTMWYDSISSGLMSLV</sequence>
<dbReference type="GO" id="GO:0034975">
    <property type="term" value="P:protein folding in endoplasmic reticulum"/>
    <property type="evidence" value="ECO:0007669"/>
    <property type="project" value="TreeGrafter"/>
</dbReference>
<dbReference type="InterPro" id="IPR029008">
    <property type="entry name" value="EMC6-like"/>
</dbReference>
<dbReference type="GO" id="GO:0000045">
    <property type="term" value="P:autophagosome assembly"/>
    <property type="evidence" value="ECO:0007669"/>
    <property type="project" value="TreeGrafter"/>
</dbReference>
<dbReference type="GeneID" id="31357727"/>
<comment type="subcellular location">
    <subcellularLocation>
        <location evidence="1">Endoplasmic reticulum membrane</location>
        <topology evidence="1">Multi-pass membrane protein</topology>
    </subcellularLocation>
</comment>
<dbReference type="InParanoid" id="D3B1M8"/>
<dbReference type="GO" id="GO:0072546">
    <property type="term" value="C:EMC complex"/>
    <property type="evidence" value="ECO:0007669"/>
    <property type="project" value="InterPro"/>
</dbReference>
<dbReference type="PANTHER" id="PTHR20994">
    <property type="entry name" value="ER MEMBRANE PROTEIN COMPLEX SUBUNIT 6"/>
    <property type="match status" value="1"/>
</dbReference>
<dbReference type="EMBL" id="ADBJ01000008">
    <property type="protein sequence ID" value="EFA85202.1"/>
    <property type="molecule type" value="Genomic_DNA"/>
</dbReference>
<protein>
    <recommendedName>
        <fullName evidence="3">ER membrane protein complex subunit 6</fullName>
    </recommendedName>
</protein>
<keyword evidence="7 8" id="KW-0472">Membrane</keyword>
<proteinExistence type="inferred from homology"/>
<evidence type="ECO:0000256" key="5">
    <source>
        <dbReference type="ARBA" id="ARBA00022824"/>
    </source>
</evidence>
<dbReference type="Pfam" id="PF07019">
    <property type="entry name" value="EMC6"/>
    <property type="match status" value="1"/>
</dbReference>
<keyword evidence="4 8" id="KW-0812">Transmembrane</keyword>
<evidence type="ECO:0000313" key="9">
    <source>
        <dbReference type="EMBL" id="EFA85202.1"/>
    </source>
</evidence>
<feature type="transmembrane region" description="Helical" evidence="8">
    <location>
        <begin position="58"/>
        <end position="74"/>
    </location>
</feature>